<dbReference type="AlphaFoldDB" id="A0AAT9FII4"/>
<dbReference type="SUPFAM" id="SSF53474">
    <property type="entry name" value="alpha/beta-Hydrolases"/>
    <property type="match status" value="1"/>
</dbReference>
<proteinExistence type="predicted"/>
<dbReference type="EMBL" id="AP026866">
    <property type="protein sequence ID" value="BDS05815.1"/>
    <property type="molecule type" value="Genomic_DNA"/>
</dbReference>
<feature type="region of interest" description="Disordered" evidence="1">
    <location>
        <begin position="344"/>
        <end position="386"/>
    </location>
</feature>
<gene>
    <name evidence="2" type="ORF">NT6N_08550</name>
</gene>
<protein>
    <recommendedName>
        <fullName evidence="3">Dienelactone hydrolase domain-containing protein</fullName>
    </recommendedName>
</protein>
<sequence>MRFLFLLLLPVLCSAKTIELGFPDLAHRVKVQLPDEYDASKKYPALFYYHGGGGNPDTSLMRHHVDGREWIVVGMTYYQQGRLQGTKVELEKELTLFRSVRRHLADKYNMDQKRCYVAGFSKGGYMSDFLLQAVPDLAGGAIMGAGHLYKVNPGNTRKFSRKKPVFIGVGRLDGGYYFSLRAVVFYRNLGASTTFDVWHDIAHSMPKDGSTALQQWLVLQTTSRTKVAPVAQKEMEQEFQSAAKLDPFDRWIKLRQLRGYPYASLAGDAFEKKLASEIETLEKNPAVAPEASILNRHHKILFQEISDSSLENLKKANAAYLELLNQAASSKQAELVKGDYQRTRQMIEQYKKPEPDGDKGDNDPFAPNKPKDPENKRRIPRNPLVK</sequence>
<dbReference type="InterPro" id="IPR029058">
    <property type="entry name" value="AB_hydrolase_fold"/>
</dbReference>
<dbReference type="KEGG" id="osu:NT6N_08550"/>
<evidence type="ECO:0000313" key="2">
    <source>
        <dbReference type="EMBL" id="BDS05815.1"/>
    </source>
</evidence>
<organism evidence="2">
    <name type="scientific">Oceaniferula spumae</name>
    <dbReference type="NCBI Taxonomy" id="2979115"/>
    <lineage>
        <taxon>Bacteria</taxon>
        <taxon>Pseudomonadati</taxon>
        <taxon>Verrucomicrobiota</taxon>
        <taxon>Verrucomicrobiia</taxon>
        <taxon>Verrucomicrobiales</taxon>
        <taxon>Verrucomicrobiaceae</taxon>
        <taxon>Oceaniferula</taxon>
    </lineage>
</organism>
<feature type="compositionally biased region" description="Basic and acidic residues" evidence="1">
    <location>
        <begin position="349"/>
        <end position="362"/>
    </location>
</feature>
<dbReference type="Gene3D" id="3.40.50.1820">
    <property type="entry name" value="alpha/beta hydrolase"/>
    <property type="match status" value="1"/>
</dbReference>
<dbReference type="InterPro" id="IPR000801">
    <property type="entry name" value="Esterase-like"/>
</dbReference>
<accession>A0AAT9FII4</accession>
<evidence type="ECO:0008006" key="3">
    <source>
        <dbReference type="Google" id="ProtNLM"/>
    </source>
</evidence>
<evidence type="ECO:0000256" key="1">
    <source>
        <dbReference type="SAM" id="MobiDB-lite"/>
    </source>
</evidence>
<dbReference type="Pfam" id="PF00756">
    <property type="entry name" value="Esterase"/>
    <property type="match status" value="1"/>
</dbReference>
<name>A0AAT9FII4_9BACT</name>
<reference evidence="2" key="1">
    <citation type="submission" date="2024-07" db="EMBL/GenBank/DDBJ databases">
        <title>Complete genome sequence of Verrucomicrobiaceae bacterium NT6N.</title>
        <authorList>
            <person name="Huang C."/>
            <person name="Takami H."/>
            <person name="Hamasaki K."/>
        </authorList>
    </citation>
    <scope>NUCLEOTIDE SEQUENCE</scope>
    <source>
        <strain evidence="2">NT6N</strain>
    </source>
</reference>